<comment type="catalytic activity">
    <reaction evidence="5">
        <text>Co-precorrin-5B + S-adenosyl-L-methionine = Co-precorrin-6A + S-adenosyl-L-homocysteine</text>
        <dbReference type="Rhea" id="RHEA:26285"/>
        <dbReference type="ChEBI" id="CHEBI:57856"/>
        <dbReference type="ChEBI" id="CHEBI:59789"/>
        <dbReference type="ChEBI" id="CHEBI:60063"/>
        <dbReference type="ChEBI" id="CHEBI:60064"/>
        <dbReference type="EC" id="2.1.1.195"/>
    </reaction>
</comment>
<accession>I0GRR9</accession>
<dbReference type="PIRSF" id="PIRSF026782">
    <property type="entry name" value="CbiD"/>
    <property type="match status" value="1"/>
</dbReference>
<dbReference type="Gene3D" id="3.30.2110.10">
    <property type="entry name" value="CbiD-like"/>
    <property type="match status" value="1"/>
</dbReference>
<comment type="similarity">
    <text evidence="5">Belongs to the CbiD family.</text>
</comment>
<keyword evidence="1 5" id="KW-0169">Cobalamin biosynthesis</keyword>
<evidence type="ECO:0000256" key="4">
    <source>
        <dbReference type="ARBA" id="ARBA00022691"/>
    </source>
</evidence>
<dbReference type="KEGG" id="sri:SELR_17480"/>
<proteinExistence type="inferred from homology"/>
<protein>
    <recommendedName>
        <fullName evidence="5">Cobalt-precorrin-5B C(1)-methyltransferase</fullName>
        <ecNumber evidence="5">2.1.1.195</ecNumber>
    </recommendedName>
    <alternativeName>
        <fullName evidence="5">Cobalt-precorrin-6A synthase</fullName>
    </alternativeName>
</protein>
<dbReference type="Pfam" id="PF01888">
    <property type="entry name" value="CbiD"/>
    <property type="match status" value="1"/>
</dbReference>
<dbReference type="PANTHER" id="PTHR35863:SF1">
    <property type="entry name" value="COBALT-PRECORRIN-5B C(1)-METHYLTRANSFERASE"/>
    <property type="match status" value="1"/>
</dbReference>
<keyword evidence="4 5" id="KW-0949">S-adenosyl-L-methionine</keyword>
<dbReference type="GO" id="GO:0019251">
    <property type="term" value="P:anaerobic cobalamin biosynthetic process"/>
    <property type="evidence" value="ECO:0007669"/>
    <property type="project" value="UniProtKB-UniRule"/>
</dbReference>
<evidence type="ECO:0000256" key="2">
    <source>
        <dbReference type="ARBA" id="ARBA00022603"/>
    </source>
</evidence>
<dbReference type="EMBL" id="AP012292">
    <property type="protein sequence ID" value="BAL83456.1"/>
    <property type="molecule type" value="Genomic_DNA"/>
</dbReference>
<comment type="function">
    <text evidence="5">Catalyzes the methylation of C-1 in cobalt-precorrin-5B to form cobalt-precorrin-6A.</text>
</comment>
<sequence>MSDTLRSGYTTGACAAAGVKAALLYEQGNEWDMIELRALDGTELIIPVKNITKENDALTAEVVKFSGDDPDITNGVSVFTTIRHLPAEKKEIIFKAGKGIGTVTKPGLSVPVGEPSINPGPRQLIRNAVADVLGTDKIPLEVTISIPAGVELAKQTLNPILGVEGGISVIGTTGVLRPMSEEGFKNSLVPQIDVAKAAGYEDLIFVPGKIGERLAKEWQLPEAAMVQTSNFIGFMLEAAQKREIKRVLLFGHIGKLIKVAAGCFYTHNRIADGRLETMAAYAAAAGLDTAGVQQILSANTTEDALTVLAKAGLQAKVCQTLAQRASLRAQRYLFQKMQVGTVMVTLTGELLGMDDMAREICQNLGGF</sequence>
<gene>
    <name evidence="6" type="primary">chiD</name>
    <name evidence="5" type="synonym">cbiD</name>
    <name evidence="6" type="ordered locus">SELR_17480</name>
</gene>
<organism evidence="6 7">
    <name type="scientific">Selenomonas ruminantium subsp. lactilytica (strain NBRC 103574 / TAM6421)</name>
    <dbReference type="NCBI Taxonomy" id="927704"/>
    <lineage>
        <taxon>Bacteria</taxon>
        <taxon>Bacillati</taxon>
        <taxon>Bacillota</taxon>
        <taxon>Negativicutes</taxon>
        <taxon>Selenomonadales</taxon>
        <taxon>Selenomonadaceae</taxon>
        <taxon>Selenomonas</taxon>
    </lineage>
</organism>
<dbReference type="InterPro" id="IPR036074">
    <property type="entry name" value="CbiD_sf"/>
</dbReference>
<name>I0GRR9_SELRL</name>
<dbReference type="EC" id="2.1.1.195" evidence="5"/>
<dbReference type="GO" id="GO:0043780">
    <property type="term" value="F:cobalt-precorrin-5B C1-methyltransferase activity"/>
    <property type="evidence" value="ECO:0007669"/>
    <property type="project" value="RHEA"/>
</dbReference>
<dbReference type="HAMAP" id="MF_00787">
    <property type="entry name" value="CbiD"/>
    <property type="match status" value="1"/>
</dbReference>
<dbReference type="AlphaFoldDB" id="I0GRR9"/>
<dbReference type="GO" id="GO:0032259">
    <property type="term" value="P:methylation"/>
    <property type="evidence" value="ECO:0007669"/>
    <property type="project" value="UniProtKB-KW"/>
</dbReference>
<keyword evidence="2 5" id="KW-0489">Methyltransferase</keyword>
<reference evidence="6 7" key="1">
    <citation type="submission" date="2011-10" db="EMBL/GenBank/DDBJ databases">
        <title>Whole genome sequence of Selenomonas ruminantium subsp. lactilytica TAM6421.</title>
        <authorList>
            <person name="Oguchi A."/>
            <person name="Ankai A."/>
            <person name="Kaneko J."/>
            <person name="Yamada-Narita S."/>
            <person name="Fukui S."/>
            <person name="Takahashi M."/>
            <person name="Onodera T."/>
            <person name="Kojima S."/>
            <person name="Fushimi T."/>
            <person name="Abe N."/>
            <person name="Kamio Y."/>
            <person name="Yamazaki S."/>
            <person name="Fujita N."/>
        </authorList>
    </citation>
    <scope>NUCLEOTIDE SEQUENCE [LARGE SCALE GENOMIC DNA]</scope>
    <source>
        <strain evidence="7">NBRC 103574 / TAM6421</strain>
    </source>
</reference>
<dbReference type="Proteomes" id="UP000007887">
    <property type="component" value="Chromosome"/>
</dbReference>
<dbReference type="RefSeq" id="WP_014424887.1">
    <property type="nucleotide sequence ID" value="NC_017068.1"/>
</dbReference>
<dbReference type="InterPro" id="IPR002748">
    <property type="entry name" value="CbiD"/>
</dbReference>
<comment type="pathway">
    <text evidence="5">Cofactor biosynthesis; adenosylcobalamin biosynthesis; cob(II)yrinate a,c-diamide from sirohydrochlorin (anaerobic route): step 6/10.</text>
</comment>
<keyword evidence="3 5" id="KW-0808">Transferase</keyword>
<dbReference type="PANTHER" id="PTHR35863">
    <property type="entry name" value="COBALT-PRECORRIN-5B C(1)-METHYLTRANSFERASE"/>
    <property type="match status" value="1"/>
</dbReference>
<dbReference type="NCBIfam" id="TIGR00312">
    <property type="entry name" value="cbiD"/>
    <property type="match status" value="1"/>
</dbReference>
<evidence type="ECO:0000256" key="1">
    <source>
        <dbReference type="ARBA" id="ARBA00022573"/>
    </source>
</evidence>
<dbReference type="OrthoDB" id="6439987at2"/>
<evidence type="ECO:0000313" key="7">
    <source>
        <dbReference type="Proteomes" id="UP000007887"/>
    </source>
</evidence>
<dbReference type="UniPathway" id="UPA00148">
    <property type="reaction ID" value="UER00227"/>
</dbReference>
<dbReference type="PATRIC" id="fig|927704.6.peg.1810"/>
<dbReference type="SUPFAM" id="SSF111342">
    <property type="entry name" value="CbiD-like"/>
    <property type="match status" value="1"/>
</dbReference>
<dbReference type="HOGENOM" id="CLU_041273_1_0_9"/>
<evidence type="ECO:0000256" key="5">
    <source>
        <dbReference type="HAMAP-Rule" id="MF_00787"/>
    </source>
</evidence>
<evidence type="ECO:0000313" key="6">
    <source>
        <dbReference type="EMBL" id="BAL83456.1"/>
    </source>
</evidence>
<dbReference type="eggNOG" id="COG1903">
    <property type="taxonomic scope" value="Bacteria"/>
</dbReference>
<dbReference type="SMR" id="I0GRR9"/>
<evidence type="ECO:0000256" key="3">
    <source>
        <dbReference type="ARBA" id="ARBA00022679"/>
    </source>
</evidence>